<reference evidence="5 6" key="1">
    <citation type="submission" date="2023-10" db="EMBL/GenBank/DDBJ databases">
        <title>Pseudomonas otitidis isolated from a paediatric patient with cystic fibrosis in Chile.</title>
        <authorList>
            <person name="Amsteins-Romero L."/>
            <person name="Opazo-Capurro A."/>
            <person name="Matus-Kohler M."/>
            <person name="Gonzalez-Rocha G."/>
        </authorList>
    </citation>
    <scope>NUCLEOTIDE SEQUENCE [LARGE SCALE GENOMIC DNA]</scope>
    <source>
        <strain evidence="5 6">P-714</strain>
    </source>
</reference>
<dbReference type="InterPro" id="IPR036388">
    <property type="entry name" value="WH-like_DNA-bd_sf"/>
</dbReference>
<proteinExistence type="predicted"/>
<evidence type="ECO:0000256" key="3">
    <source>
        <dbReference type="ARBA" id="ARBA00023163"/>
    </source>
</evidence>
<dbReference type="RefSeq" id="WP_317234591.1">
    <property type="nucleotide sequence ID" value="NZ_JAWJUL010000171.1"/>
</dbReference>
<dbReference type="EMBL" id="JAWJUL010000171">
    <property type="protein sequence ID" value="MDV3443261.1"/>
    <property type="molecule type" value="Genomic_DNA"/>
</dbReference>
<dbReference type="SMART" id="SM00420">
    <property type="entry name" value="HTH_DEOR"/>
    <property type="match status" value="1"/>
</dbReference>
<feature type="non-terminal residue" evidence="5">
    <location>
        <position position="55"/>
    </location>
</feature>
<gene>
    <name evidence="5" type="ORF">R0G64_27995</name>
</gene>
<dbReference type="Pfam" id="PF08220">
    <property type="entry name" value="HTH_DeoR"/>
    <property type="match status" value="1"/>
</dbReference>
<sequence length="55" mass="6015">MSKRNTPQRRHAILALLAEQGEVSVDALAKAFATSEVTIRKDLAALEANGLLLRR</sequence>
<dbReference type="InterPro" id="IPR018356">
    <property type="entry name" value="Tscrpt_reg_HTH_DeoR_CS"/>
</dbReference>
<dbReference type="PANTHER" id="PTHR30363">
    <property type="entry name" value="HTH-TYPE TRANSCRIPTIONAL REGULATOR SRLR-RELATED"/>
    <property type="match status" value="1"/>
</dbReference>
<keyword evidence="1" id="KW-0805">Transcription regulation</keyword>
<keyword evidence="2" id="KW-0238">DNA-binding</keyword>
<feature type="domain" description="HTH deoR-type" evidence="4">
    <location>
        <begin position="6"/>
        <end position="55"/>
    </location>
</feature>
<dbReference type="SUPFAM" id="SSF46785">
    <property type="entry name" value="Winged helix' DNA-binding domain"/>
    <property type="match status" value="1"/>
</dbReference>
<dbReference type="InterPro" id="IPR050313">
    <property type="entry name" value="Carb_Metab_HTH_regulators"/>
</dbReference>
<evidence type="ECO:0000313" key="6">
    <source>
        <dbReference type="Proteomes" id="UP001273935"/>
    </source>
</evidence>
<evidence type="ECO:0000259" key="4">
    <source>
        <dbReference type="PROSITE" id="PS51000"/>
    </source>
</evidence>
<dbReference type="PROSITE" id="PS00894">
    <property type="entry name" value="HTH_DEOR_1"/>
    <property type="match status" value="1"/>
</dbReference>
<dbReference type="PANTHER" id="PTHR30363:SF44">
    <property type="entry name" value="AGA OPERON TRANSCRIPTIONAL REPRESSOR-RELATED"/>
    <property type="match status" value="1"/>
</dbReference>
<keyword evidence="6" id="KW-1185">Reference proteome</keyword>
<evidence type="ECO:0000256" key="1">
    <source>
        <dbReference type="ARBA" id="ARBA00023015"/>
    </source>
</evidence>
<dbReference type="InterPro" id="IPR001034">
    <property type="entry name" value="DeoR_HTH"/>
</dbReference>
<dbReference type="InterPro" id="IPR036390">
    <property type="entry name" value="WH_DNA-bd_sf"/>
</dbReference>
<name>A0ABU3XZD1_9GAMM</name>
<dbReference type="PROSITE" id="PS51000">
    <property type="entry name" value="HTH_DEOR_2"/>
    <property type="match status" value="1"/>
</dbReference>
<comment type="caution">
    <text evidence="5">The sequence shown here is derived from an EMBL/GenBank/DDBJ whole genome shotgun (WGS) entry which is preliminary data.</text>
</comment>
<dbReference type="Gene3D" id="1.10.10.10">
    <property type="entry name" value="Winged helix-like DNA-binding domain superfamily/Winged helix DNA-binding domain"/>
    <property type="match status" value="1"/>
</dbReference>
<organism evidence="5 6">
    <name type="scientific">Metapseudomonas otitidis</name>
    <dbReference type="NCBI Taxonomy" id="319939"/>
    <lineage>
        <taxon>Bacteria</taxon>
        <taxon>Pseudomonadati</taxon>
        <taxon>Pseudomonadota</taxon>
        <taxon>Gammaproteobacteria</taxon>
        <taxon>Pseudomonadales</taxon>
        <taxon>Pseudomonadaceae</taxon>
        <taxon>Metapseudomonas</taxon>
    </lineage>
</organism>
<evidence type="ECO:0000256" key="2">
    <source>
        <dbReference type="ARBA" id="ARBA00023125"/>
    </source>
</evidence>
<keyword evidence="3" id="KW-0804">Transcription</keyword>
<dbReference type="Proteomes" id="UP001273935">
    <property type="component" value="Unassembled WGS sequence"/>
</dbReference>
<protein>
    <submittedName>
        <fullName evidence="5">DeoR family transcriptional regulator</fullName>
    </submittedName>
</protein>
<evidence type="ECO:0000313" key="5">
    <source>
        <dbReference type="EMBL" id="MDV3443261.1"/>
    </source>
</evidence>
<accession>A0ABU3XZD1</accession>